<reference evidence="4" key="1">
    <citation type="submission" date="2021-01" db="EMBL/GenBank/DDBJ databases">
        <authorList>
            <person name="Corre E."/>
            <person name="Pelletier E."/>
            <person name="Niang G."/>
            <person name="Scheremetjew M."/>
            <person name="Finn R."/>
            <person name="Kale V."/>
            <person name="Holt S."/>
            <person name="Cochrane G."/>
            <person name="Meng A."/>
            <person name="Brown T."/>
            <person name="Cohen L."/>
        </authorList>
    </citation>
    <scope>NUCLEOTIDE SEQUENCE</scope>
    <source>
        <strain evidence="4">RCC1871</strain>
    </source>
</reference>
<dbReference type="CDD" id="cd00200">
    <property type="entry name" value="WD40"/>
    <property type="match status" value="1"/>
</dbReference>
<feature type="repeat" description="WD" evidence="3">
    <location>
        <begin position="300"/>
        <end position="336"/>
    </location>
</feature>
<dbReference type="PROSITE" id="PS50082">
    <property type="entry name" value="WD_REPEATS_2"/>
    <property type="match status" value="3"/>
</dbReference>
<sequence length="336" mass="35704">MRLTALKRQDDAHGDDIWACKWVEDKTQTTGAPASGGGGGGLRMLTGSCDETFNLWGYTDENGLTQELTSTGQDLGVVSMDVSPTGEFGATSSLDCVIRLVRIKTKEVEQIATIELPAPETWQVAYHPDPSREILGVAAGCVGGLRLYKSGVLDDGLKREICHIGPKPTTQASAMTTPPFALGCAFDPTGTKCAVSHSDGHIALYDVESQKHVLTFAGHSKPVRGLSFTADGTFLISACDDKTCNLYDTSSKNPIGSLNGHDSSVLCVERSGADGFCVTGSSDGGMKVWDLRNRSCVQTLSEHKEAVWSLALHEGAGRLASVSDDRSVCVYAVLQQ</sequence>
<evidence type="ECO:0000313" key="6">
    <source>
        <dbReference type="Proteomes" id="UP001472866"/>
    </source>
</evidence>
<feature type="repeat" description="WD" evidence="3">
    <location>
        <begin position="216"/>
        <end position="257"/>
    </location>
</feature>
<dbReference type="PROSITE" id="PS50294">
    <property type="entry name" value="WD_REPEATS_REGION"/>
    <property type="match status" value="3"/>
</dbReference>
<keyword evidence="6" id="KW-1185">Reference proteome</keyword>
<keyword evidence="2" id="KW-0677">Repeat</keyword>
<evidence type="ECO:0000256" key="1">
    <source>
        <dbReference type="ARBA" id="ARBA00022574"/>
    </source>
</evidence>
<evidence type="ECO:0000313" key="4">
    <source>
        <dbReference type="EMBL" id="CAE0192496.1"/>
    </source>
</evidence>
<dbReference type="InterPro" id="IPR001680">
    <property type="entry name" value="WD40_rpt"/>
</dbReference>
<evidence type="ECO:0000256" key="2">
    <source>
        <dbReference type="ARBA" id="ARBA00022737"/>
    </source>
</evidence>
<organism evidence="4">
    <name type="scientific">Chloropicon roscoffensis</name>
    <dbReference type="NCBI Taxonomy" id="1461544"/>
    <lineage>
        <taxon>Eukaryota</taxon>
        <taxon>Viridiplantae</taxon>
        <taxon>Chlorophyta</taxon>
        <taxon>Chloropicophyceae</taxon>
        <taxon>Chloropicales</taxon>
        <taxon>Chloropicaceae</taxon>
        <taxon>Chloropicon</taxon>
    </lineage>
</organism>
<dbReference type="EMBL" id="HBHZ01007229">
    <property type="protein sequence ID" value="CAE0192496.1"/>
    <property type="molecule type" value="Transcribed_RNA"/>
</dbReference>
<feature type="repeat" description="WD" evidence="3">
    <location>
        <begin position="258"/>
        <end position="299"/>
    </location>
</feature>
<dbReference type="PANTHER" id="PTHR44090:SF1">
    <property type="entry name" value="SUPERKILLER COMPLEX PROTEIN 8"/>
    <property type="match status" value="1"/>
</dbReference>
<accession>A0A7S3CCP7</accession>
<dbReference type="Proteomes" id="UP001472866">
    <property type="component" value="Chromosome 11"/>
</dbReference>
<evidence type="ECO:0000256" key="3">
    <source>
        <dbReference type="PROSITE-ProRule" id="PRU00221"/>
    </source>
</evidence>
<dbReference type="GO" id="GO:0016593">
    <property type="term" value="C:Cdc73/Paf1 complex"/>
    <property type="evidence" value="ECO:0007669"/>
    <property type="project" value="TreeGrafter"/>
</dbReference>
<gene>
    <name evidence="4" type="ORF">CROS1456_LOCUS5586</name>
    <name evidence="5" type="ORF">HKI87_11g68340</name>
</gene>
<dbReference type="PROSITE" id="PS00678">
    <property type="entry name" value="WD_REPEATS_1"/>
    <property type="match status" value="1"/>
</dbReference>
<dbReference type="SUPFAM" id="SSF50978">
    <property type="entry name" value="WD40 repeat-like"/>
    <property type="match status" value="1"/>
</dbReference>
<dbReference type="InterPro" id="IPR036322">
    <property type="entry name" value="WD40_repeat_dom_sf"/>
</dbReference>
<evidence type="ECO:0000313" key="5">
    <source>
        <dbReference type="EMBL" id="WZN65277.1"/>
    </source>
</evidence>
<dbReference type="SMART" id="SM00320">
    <property type="entry name" value="WD40"/>
    <property type="match status" value="6"/>
</dbReference>
<name>A0A7S3CCP7_9CHLO</name>
<keyword evidence="1 3" id="KW-0853">WD repeat</keyword>
<dbReference type="PANTHER" id="PTHR44090">
    <property type="entry name" value="WD REPEAT-CONTAINING PROTEIN 61"/>
    <property type="match status" value="1"/>
</dbReference>
<protein>
    <submittedName>
        <fullName evidence="5">WD40 repeat domain-containing protein</fullName>
    </submittedName>
</protein>
<reference evidence="5 6" key="2">
    <citation type="submission" date="2024-03" db="EMBL/GenBank/DDBJ databases">
        <title>Complete genome sequence of the green alga Chloropicon roscoffensis RCC1871.</title>
        <authorList>
            <person name="Lemieux C."/>
            <person name="Pombert J.-F."/>
            <person name="Otis C."/>
            <person name="Turmel M."/>
        </authorList>
    </citation>
    <scope>NUCLEOTIDE SEQUENCE [LARGE SCALE GENOMIC DNA]</scope>
    <source>
        <strain evidence="5 6">RCC1871</strain>
    </source>
</reference>
<dbReference type="Gene3D" id="2.130.10.10">
    <property type="entry name" value="YVTN repeat-like/Quinoprotein amine dehydrogenase"/>
    <property type="match status" value="1"/>
</dbReference>
<dbReference type="AlphaFoldDB" id="A0A7S3CCP7"/>
<proteinExistence type="predicted"/>
<dbReference type="InterPro" id="IPR019775">
    <property type="entry name" value="WD40_repeat_CS"/>
</dbReference>
<dbReference type="Pfam" id="PF00400">
    <property type="entry name" value="WD40"/>
    <property type="match status" value="4"/>
</dbReference>
<dbReference type="EMBL" id="CP151511">
    <property type="protein sequence ID" value="WZN65277.1"/>
    <property type="molecule type" value="Genomic_DNA"/>
</dbReference>
<dbReference type="InterPro" id="IPR015943">
    <property type="entry name" value="WD40/YVTN_repeat-like_dom_sf"/>
</dbReference>
<dbReference type="InterPro" id="IPR051510">
    <property type="entry name" value="SKI8"/>
</dbReference>